<dbReference type="NCBIfam" id="NF033740">
    <property type="entry name" value="MarP_fam_protase"/>
    <property type="match status" value="1"/>
</dbReference>
<comment type="subcellular location">
    <subcellularLocation>
        <location evidence="1">Membrane</location>
        <topology evidence="1">Multi-pass membrane protein</topology>
    </subcellularLocation>
</comment>
<dbReference type="PRINTS" id="PR00834">
    <property type="entry name" value="PROTEASES2C"/>
</dbReference>
<evidence type="ECO:0000256" key="5">
    <source>
        <dbReference type="SAM" id="Phobius"/>
    </source>
</evidence>
<dbReference type="GO" id="GO:0006508">
    <property type="term" value="P:proteolysis"/>
    <property type="evidence" value="ECO:0007669"/>
    <property type="project" value="UniProtKB-KW"/>
</dbReference>
<dbReference type="Gene3D" id="2.40.10.10">
    <property type="entry name" value="Trypsin-like serine proteases"/>
    <property type="match status" value="2"/>
</dbReference>
<reference evidence="7" key="1">
    <citation type="journal article" date="2019" name="Int. J. Syst. Evol. Microbiol.">
        <title>The Global Catalogue of Microorganisms (GCM) 10K type strain sequencing project: providing services to taxonomists for standard genome sequencing and annotation.</title>
        <authorList>
            <consortium name="The Broad Institute Genomics Platform"/>
            <consortium name="The Broad Institute Genome Sequencing Center for Infectious Disease"/>
            <person name="Wu L."/>
            <person name="Ma J."/>
        </authorList>
    </citation>
    <scope>NUCLEOTIDE SEQUENCE [LARGE SCALE GENOMIC DNA]</scope>
    <source>
        <strain evidence="7">JCM 17458</strain>
    </source>
</reference>
<feature type="transmembrane region" description="Helical" evidence="5">
    <location>
        <begin position="27"/>
        <end position="44"/>
    </location>
</feature>
<evidence type="ECO:0000256" key="2">
    <source>
        <dbReference type="ARBA" id="ARBA00022692"/>
    </source>
</evidence>
<dbReference type="RefSeq" id="WP_236862540.1">
    <property type="nucleotide sequence ID" value="NZ_BAABAZ010000006.1"/>
</dbReference>
<evidence type="ECO:0000256" key="4">
    <source>
        <dbReference type="ARBA" id="ARBA00023136"/>
    </source>
</evidence>
<dbReference type="InterPro" id="IPR001940">
    <property type="entry name" value="Peptidase_S1C"/>
</dbReference>
<feature type="transmembrane region" description="Helical" evidence="5">
    <location>
        <begin position="65"/>
        <end position="87"/>
    </location>
</feature>
<dbReference type="Pfam" id="PF13365">
    <property type="entry name" value="Trypsin_2"/>
    <property type="match status" value="1"/>
</dbReference>
<keyword evidence="7" id="KW-1185">Reference proteome</keyword>
<dbReference type="Proteomes" id="UP001501586">
    <property type="component" value="Unassembled WGS sequence"/>
</dbReference>
<comment type="caution">
    <text evidence="6">The sequence shown here is derived from an EMBL/GenBank/DDBJ whole genome shotgun (WGS) entry which is preliminary data.</text>
</comment>
<feature type="transmembrane region" description="Helical" evidence="5">
    <location>
        <begin position="107"/>
        <end position="125"/>
    </location>
</feature>
<dbReference type="PANTHER" id="PTHR43019">
    <property type="entry name" value="SERINE ENDOPROTEASE DEGS"/>
    <property type="match status" value="1"/>
</dbReference>
<organism evidence="6 7">
    <name type="scientific">Brevibacterium daeguense</name>
    <dbReference type="NCBI Taxonomy" id="909936"/>
    <lineage>
        <taxon>Bacteria</taxon>
        <taxon>Bacillati</taxon>
        <taxon>Actinomycetota</taxon>
        <taxon>Actinomycetes</taxon>
        <taxon>Micrococcales</taxon>
        <taxon>Brevibacteriaceae</taxon>
        <taxon>Brevibacterium</taxon>
    </lineage>
</organism>
<protein>
    <submittedName>
        <fullName evidence="6">MarP family serine protease</fullName>
    </submittedName>
</protein>
<dbReference type="InterPro" id="IPR009003">
    <property type="entry name" value="Peptidase_S1_PA"/>
</dbReference>
<dbReference type="InterPro" id="IPR043504">
    <property type="entry name" value="Peptidase_S1_PA_chymotrypsin"/>
</dbReference>
<accession>A0ABP8EKT3</accession>
<dbReference type="GO" id="GO:0008233">
    <property type="term" value="F:peptidase activity"/>
    <property type="evidence" value="ECO:0007669"/>
    <property type="project" value="UniProtKB-KW"/>
</dbReference>
<evidence type="ECO:0000313" key="7">
    <source>
        <dbReference type="Proteomes" id="UP001501586"/>
    </source>
</evidence>
<dbReference type="PANTHER" id="PTHR43019:SF23">
    <property type="entry name" value="PROTEASE DO-LIKE 5, CHLOROPLASTIC"/>
    <property type="match status" value="1"/>
</dbReference>
<dbReference type="EMBL" id="BAABAZ010000006">
    <property type="protein sequence ID" value="GAA4284561.1"/>
    <property type="molecule type" value="Genomic_DNA"/>
</dbReference>
<dbReference type="InterPro" id="IPR047680">
    <property type="entry name" value="MarP-like"/>
</dbReference>
<keyword evidence="3 5" id="KW-1133">Transmembrane helix</keyword>
<gene>
    <name evidence="6" type="ORF">GCM10022261_20920</name>
</gene>
<keyword evidence="6" id="KW-0378">Hydrolase</keyword>
<dbReference type="InterPro" id="IPR003825">
    <property type="entry name" value="Colicin-V_CvpA"/>
</dbReference>
<proteinExistence type="predicted"/>
<name>A0ABP8EKT3_9MICO</name>
<evidence type="ECO:0000256" key="3">
    <source>
        <dbReference type="ARBA" id="ARBA00022989"/>
    </source>
</evidence>
<sequence length="401" mass="41177">MSPVDLVLLLLVLAAAAAGWQQGFLAGVGAVVGFLLGLVGGRFLGPWAGDRMMALGWVDESVVPALTVALPLVLGVLFSGIGGFLAASLRDRITNPLGRGADALGGSISGIVAFLLLVWLGAGWVTTTPLLTLNRWAAESAVVATLNRLAPVTSTEALGSIGSALADNGFPQVFAGQREQIRGVGEPSTAMVDVGRTADDSVVKIVTTETECGRLQEGTGWVFDSGLVATNAHVVAGARSLSVQVGGTGEPYSGEVVAFDPDTDVAVVRVPELGAPALPLGGVLNVGADSVVVGFPENGPYTISPTRVRDRLEARGLDIYNDDSVVREVYSLRGIIRPGNSGGPVLDAEGQVVGMVFAKSASDPETGYALTLDEFDEVLRTADERTTPVPTSACASQSPTG</sequence>
<keyword evidence="6" id="KW-0645">Protease</keyword>
<evidence type="ECO:0000313" key="6">
    <source>
        <dbReference type="EMBL" id="GAA4284561.1"/>
    </source>
</evidence>
<keyword evidence="4 5" id="KW-0472">Membrane</keyword>
<keyword evidence="2 5" id="KW-0812">Transmembrane</keyword>
<dbReference type="Pfam" id="PF02674">
    <property type="entry name" value="Colicin_V"/>
    <property type="match status" value="1"/>
</dbReference>
<evidence type="ECO:0000256" key="1">
    <source>
        <dbReference type="ARBA" id="ARBA00004141"/>
    </source>
</evidence>
<dbReference type="SUPFAM" id="SSF50494">
    <property type="entry name" value="Trypsin-like serine proteases"/>
    <property type="match status" value="1"/>
</dbReference>